<proteinExistence type="predicted"/>
<keyword evidence="3" id="KW-1185">Reference proteome</keyword>
<reference evidence="3" key="1">
    <citation type="submission" date="2011-05" db="EMBL/GenBank/DDBJ databases">
        <authorList>
            <person name="Richards S.R."/>
            <person name="Qu J."/>
            <person name="Jiang H."/>
            <person name="Jhangiani S.N."/>
            <person name="Agravi P."/>
            <person name="Goodspeed R."/>
            <person name="Gross S."/>
            <person name="Mandapat C."/>
            <person name="Jackson L."/>
            <person name="Mathew T."/>
            <person name="Pu L."/>
            <person name="Thornton R."/>
            <person name="Saada N."/>
            <person name="Wilczek-Boney K.B."/>
            <person name="Lee S."/>
            <person name="Kovar C."/>
            <person name="Wu Y."/>
            <person name="Scherer S.E."/>
            <person name="Worley K.C."/>
            <person name="Muzny D.M."/>
            <person name="Gibbs R."/>
        </authorList>
    </citation>
    <scope>NUCLEOTIDE SEQUENCE</scope>
    <source>
        <strain evidence="3">Brora</strain>
    </source>
</reference>
<reference evidence="2" key="2">
    <citation type="submission" date="2015-02" db="UniProtKB">
        <authorList>
            <consortium name="EnsemblMetazoa"/>
        </authorList>
    </citation>
    <scope>IDENTIFICATION</scope>
</reference>
<organism evidence="2 3">
    <name type="scientific">Strigamia maritima</name>
    <name type="common">European centipede</name>
    <name type="synonym">Geophilus maritimus</name>
    <dbReference type="NCBI Taxonomy" id="126957"/>
    <lineage>
        <taxon>Eukaryota</taxon>
        <taxon>Metazoa</taxon>
        <taxon>Ecdysozoa</taxon>
        <taxon>Arthropoda</taxon>
        <taxon>Myriapoda</taxon>
        <taxon>Chilopoda</taxon>
        <taxon>Pleurostigmophora</taxon>
        <taxon>Geophilomorpha</taxon>
        <taxon>Linotaeniidae</taxon>
        <taxon>Strigamia</taxon>
    </lineage>
</organism>
<dbReference type="eggNOG" id="KOG1318">
    <property type="taxonomic scope" value="Eukaryota"/>
</dbReference>
<dbReference type="AlphaFoldDB" id="T1JJ63"/>
<dbReference type="OMA" id="NEQGNDW"/>
<dbReference type="Gene3D" id="4.10.280.10">
    <property type="entry name" value="Helix-loop-helix DNA-binding domain"/>
    <property type="match status" value="1"/>
</dbReference>
<dbReference type="InterPro" id="IPR036638">
    <property type="entry name" value="HLH_DNA-bd_sf"/>
</dbReference>
<dbReference type="PANTHER" id="PTHR46970">
    <property type="entry name" value="BASIC HELIX-LOOP-HELIX DOMAIN-CONTAINING PROTEIN USF3"/>
    <property type="match status" value="1"/>
</dbReference>
<dbReference type="PROSITE" id="PS50888">
    <property type="entry name" value="BHLH"/>
    <property type="match status" value="1"/>
</dbReference>
<evidence type="ECO:0000313" key="2">
    <source>
        <dbReference type="EnsemblMetazoa" id="SMAR013893-PA"/>
    </source>
</evidence>
<dbReference type="InterPro" id="IPR011598">
    <property type="entry name" value="bHLH_dom"/>
</dbReference>
<dbReference type="SUPFAM" id="SSF47459">
    <property type="entry name" value="HLH, helix-loop-helix DNA-binding domain"/>
    <property type="match status" value="1"/>
</dbReference>
<evidence type="ECO:0000259" key="1">
    <source>
        <dbReference type="PROSITE" id="PS50888"/>
    </source>
</evidence>
<dbReference type="Proteomes" id="UP000014500">
    <property type="component" value="Unassembled WGS sequence"/>
</dbReference>
<sequence length="102" mass="11740">MGTAKLMQNFTAVYSSDDEGKIPVNHKRMAHNQIERRRKVKINNWIYRLGSLLPGVNKDKKPSKNLILEKAVEYIKELRDTNEQLLLGHTSDVQGDYLVFIG</sequence>
<dbReference type="HOGENOM" id="CLU_2280885_0_0_1"/>
<dbReference type="EMBL" id="JH431622">
    <property type="status" value="NOT_ANNOTATED_CDS"/>
    <property type="molecule type" value="Genomic_DNA"/>
</dbReference>
<dbReference type="InterPro" id="IPR053252">
    <property type="entry name" value="EMT_regulator"/>
</dbReference>
<feature type="domain" description="BHLH" evidence="1">
    <location>
        <begin position="26"/>
        <end position="78"/>
    </location>
</feature>
<dbReference type="EnsemblMetazoa" id="SMAR013893-RA">
    <property type="protein sequence ID" value="SMAR013893-PA"/>
    <property type="gene ID" value="SMAR013893"/>
</dbReference>
<evidence type="ECO:0000313" key="3">
    <source>
        <dbReference type="Proteomes" id="UP000014500"/>
    </source>
</evidence>
<accession>T1JJ63</accession>
<dbReference type="PANTHER" id="PTHR46970:SF1">
    <property type="entry name" value="BASIC HELIX-LOOP-HELIX DOMAIN-CONTAINING PROTEIN USF3"/>
    <property type="match status" value="1"/>
</dbReference>
<name>T1JJ63_STRMM</name>
<dbReference type="PhylomeDB" id="T1JJ63"/>
<dbReference type="SMART" id="SM00353">
    <property type="entry name" value="HLH"/>
    <property type="match status" value="1"/>
</dbReference>
<dbReference type="GO" id="GO:0046983">
    <property type="term" value="F:protein dimerization activity"/>
    <property type="evidence" value="ECO:0007669"/>
    <property type="project" value="InterPro"/>
</dbReference>
<protein>
    <recommendedName>
        <fullName evidence="1">BHLH domain-containing protein</fullName>
    </recommendedName>
</protein>
<dbReference type="Pfam" id="PF00010">
    <property type="entry name" value="HLH"/>
    <property type="match status" value="1"/>
</dbReference>
<dbReference type="STRING" id="126957.T1JJ63"/>